<evidence type="ECO:0000256" key="2">
    <source>
        <dbReference type="ARBA" id="ARBA00020357"/>
    </source>
</evidence>
<evidence type="ECO:0000256" key="3">
    <source>
        <dbReference type="ARBA" id="ARBA00022443"/>
    </source>
</evidence>
<keyword evidence="4" id="KW-0727">SH2 domain</keyword>
<keyword evidence="9" id="KW-1185">Reference proteome</keyword>
<organism evidence="8 9">
    <name type="scientific">Rhizopus oryzae</name>
    <name type="common">Mucormycosis agent</name>
    <name type="synonym">Rhizopus arrhizus var. delemar</name>
    <dbReference type="NCBI Taxonomy" id="64495"/>
    <lineage>
        <taxon>Eukaryota</taxon>
        <taxon>Fungi</taxon>
        <taxon>Fungi incertae sedis</taxon>
        <taxon>Mucoromycota</taxon>
        <taxon>Mucoromycotina</taxon>
        <taxon>Mucoromycetes</taxon>
        <taxon>Mucorales</taxon>
        <taxon>Mucorineae</taxon>
        <taxon>Rhizopodaceae</taxon>
        <taxon>Rhizopus</taxon>
    </lineage>
</organism>
<dbReference type="InterPro" id="IPR036028">
    <property type="entry name" value="SH3-like_dom_sf"/>
</dbReference>
<feature type="domain" description="SH3" evidence="7">
    <location>
        <begin position="2"/>
        <end position="66"/>
    </location>
</feature>
<dbReference type="InterPro" id="IPR007131">
    <property type="entry name" value="SHD1"/>
</dbReference>
<dbReference type="Gene3D" id="1.10.150.50">
    <property type="entry name" value="Transcription Factor, Ets-1"/>
    <property type="match status" value="1"/>
</dbReference>
<protein>
    <recommendedName>
        <fullName evidence="2">Actin cytoskeleton-regulatory complex protein SLA1</fullName>
    </recommendedName>
</protein>
<dbReference type="OrthoDB" id="5971719at2759"/>
<evidence type="ECO:0000256" key="5">
    <source>
        <dbReference type="PROSITE-ProRule" id="PRU00192"/>
    </source>
</evidence>
<dbReference type="Proteomes" id="UP000716291">
    <property type="component" value="Unassembled WGS sequence"/>
</dbReference>
<dbReference type="SUPFAM" id="SSF50044">
    <property type="entry name" value="SH3-domain"/>
    <property type="match status" value="3"/>
</dbReference>
<feature type="compositionally biased region" description="Polar residues" evidence="6">
    <location>
        <begin position="502"/>
        <end position="517"/>
    </location>
</feature>
<evidence type="ECO:0000313" key="8">
    <source>
        <dbReference type="EMBL" id="KAG1305610.1"/>
    </source>
</evidence>
<gene>
    <name evidence="8" type="ORF">G6F64_008245</name>
</gene>
<evidence type="ECO:0000313" key="9">
    <source>
        <dbReference type="Proteomes" id="UP000716291"/>
    </source>
</evidence>
<dbReference type="InterPro" id="IPR001452">
    <property type="entry name" value="SH3_domain"/>
</dbReference>
<reference evidence="8" key="1">
    <citation type="journal article" date="2020" name="Microb. Genom.">
        <title>Genetic diversity of clinical and environmental Mucorales isolates obtained from an investigation of mucormycosis cases among solid organ transplant recipients.</title>
        <authorList>
            <person name="Nguyen M.H."/>
            <person name="Kaul D."/>
            <person name="Muto C."/>
            <person name="Cheng S.J."/>
            <person name="Richter R.A."/>
            <person name="Bruno V.M."/>
            <person name="Liu G."/>
            <person name="Beyhan S."/>
            <person name="Sundermann A.J."/>
            <person name="Mounaud S."/>
            <person name="Pasculle A.W."/>
            <person name="Nierman W.C."/>
            <person name="Driscoll E."/>
            <person name="Cumbie R."/>
            <person name="Clancy C.J."/>
            <person name="Dupont C.L."/>
        </authorList>
    </citation>
    <scope>NUCLEOTIDE SEQUENCE</scope>
    <source>
        <strain evidence="8">GL11</strain>
    </source>
</reference>
<feature type="region of interest" description="Disordered" evidence="6">
    <location>
        <begin position="672"/>
        <end position="776"/>
    </location>
</feature>
<comment type="similarity">
    <text evidence="1">Belongs to the SLA1 family.</text>
</comment>
<accession>A0A9P6X5G0</accession>
<feature type="compositionally biased region" description="Polar residues" evidence="6">
    <location>
        <begin position="529"/>
        <end position="544"/>
    </location>
</feature>
<evidence type="ECO:0000256" key="6">
    <source>
        <dbReference type="SAM" id="MobiDB-lite"/>
    </source>
</evidence>
<dbReference type="PROSITE" id="PS50002">
    <property type="entry name" value="SH3"/>
    <property type="match status" value="3"/>
</dbReference>
<comment type="caution">
    <text evidence="8">The sequence shown here is derived from an EMBL/GenBank/DDBJ whole genome shotgun (WGS) entry which is preliminary data.</text>
</comment>
<feature type="compositionally biased region" description="Low complexity" evidence="6">
    <location>
        <begin position="608"/>
        <end position="622"/>
    </location>
</feature>
<evidence type="ECO:0000256" key="4">
    <source>
        <dbReference type="ARBA" id="ARBA00022999"/>
    </source>
</evidence>
<feature type="compositionally biased region" description="Polar residues" evidence="6">
    <location>
        <begin position="672"/>
        <end position="681"/>
    </location>
</feature>
<proteinExistence type="inferred from homology"/>
<keyword evidence="3 5" id="KW-0728">SH3 domain</keyword>
<dbReference type="FunFam" id="2.30.30.40:FF:000072">
    <property type="entry name" value="Unconventional Myosin IB"/>
    <property type="match status" value="2"/>
</dbReference>
<dbReference type="InterPro" id="IPR013761">
    <property type="entry name" value="SAM/pointed_sf"/>
</dbReference>
<feature type="region of interest" description="Disordered" evidence="6">
    <location>
        <begin position="594"/>
        <end position="638"/>
    </location>
</feature>
<feature type="domain" description="SH3" evidence="7">
    <location>
        <begin position="70"/>
        <end position="125"/>
    </location>
</feature>
<dbReference type="GO" id="GO:0030674">
    <property type="term" value="F:protein-macromolecule adaptor activity"/>
    <property type="evidence" value="ECO:0007669"/>
    <property type="project" value="InterPro"/>
</dbReference>
<dbReference type="Gene3D" id="2.30.30.700">
    <property type="entry name" value="SLA1 homology domain 1"/>
    <property type="match status" value="1"/>
</dbReference>
<dbReference type="Gene3D" id="2.30.30.40">
    <property type="entry name" value="SH3 Domains"/>
    <property type="match status" value="3"/>
</dbReference>
<evidence type="ECO:0000259" key="7">
    <source>
        <dbReference type="PROSITE" id="PS50002"/>
    </source>
</evidence>
<dbReference type="GO" id="GO:0008092">
    <property type="term" value="F:cytoskeletal protein binding"/>
    <property type="evidence" value="ECO:0007669"/>
    <property type="project" value="InterPro"/>
</dbReference>
<dbReference type="Pfam" id="PF00018">
    <property type="entry name" value="SH3_1"/>
    <property type="match status" value="3"/>
</dbReference>
<dbReference type="GO" id="GO:0043130">
    <property type="term" value="F:ubiquitin binding"/>
    <property type="evidence" value="ECO:0007669"/>
    <property type="project" value="InterPro"/>
</dbReference>
<dbReference type="GO" id="GO:0042802">
    <property type="term" value="F:identical protein binding"/>
    <property type="evidence" value="ECO:0007669"/>
    <property type="project" value="InterPro"/>
</dbReference>
<dbReference type="InterPro" id="IPR043539">
    <property type="entry name" value="Grb2-like"/>
</dbReference>
<dbReference type="PRINTS" id="PR00452">
    <property type="entry name" value="SH3DOMAIN"/>
</dbReference>
<dbReference type="AlphaFoldDB" id="A0A9P6X5G0"/>
<dbReference type="CDD" id="cd00174">
    <property type="entry name" value="SH3"/>
    <property type="match status" value="2"/>
</dbReference>
<dbReference type="PANTHER" id="PTHR46037">
    <property type="entry name" value="PROTEIN ENHANCER OF SEVENLESS 2B"/>
    <property type="match status" value="1"/>
</dbReference>
<feature type="domain" description="SH3" evidence="7">
    <location>
        <begin position="134"/>
        <end position="195"/>
    </location>
</feature>
<evidence type="ECO:0000256" key="1">
    <source>
        <dbReference type="ARBA" id="ARBA00007948"/>
    </source>
</evidence>
<sequence>MKYIDLCVALYDYHSQDNEELSFKANDVLYILNKDNSDWYKAQLKSNDGGGTVGLVPSNYIKKSKPIGSVKALYDYQAHSVEELSFKENDLMKVFEKDDQDWYIAELSSGDMGLIPSNYVEESTQSVNSNNATHQPKWAIALYHFNPQDKEETYLKEHEQVLVTDYTNNSDWWTIEHTDGVSGIIPATYVKFCDEHGIELEERKAADKKTKKEEKDLKHIFHRKDEEEKLRQAEIEKRKIAQAKQKEIEVKKQAPLVTQSLQIQSASHLPKKSDIPVPLPMDSSIVQNQSATAFDSNRPDPVKTRWWTDSTGTFKVEAQFIGCSQDKIRLFKTNGVKIEVPMGKMCMDDLKYIEQETGQKLIENLPLAHLTKKFPWLDYFKRINIPNDASVRYAKSFEKEGLGEQDIDRLTYGRMKSLGMTEKHIRRLQRFIETRKIEPPSDNEIKAPKLKMKKSVTFGSVSYINDHAFIEVSDEEDAGYNQQNTQWQIEQDERLARELQEQENQQSKIGQVSTQGLQRRGTGKPILSHSDSGNAYPVASTSTQEPHKSISIQPHRGMLQPSTQYTSSHPLPSYVQSNSAQMNEQVGFNDDAWTARINHPNQPPPFNPSFSNPIANNTQPQLPSRPRPSPQTSQQNTVDPQLLAKWERNPPVASSSNLSVSNQTNSFQNSLQTFQQKQQATHYRPAPSVIDGHSFSSNSVSFQHHQPTAHFTSPPSQQRLTSSSTLHTVQPVLPPPLVPQSSPNSNPIQSQTTVSDRNWAAATPDNPFGHRTTNGNSTPIPHNHLFQQNFSNSQTNHSVNVIDPTDKYAIFKTIDTSAPSILKPTASFQPGYLQSQSQYNNPIYMNAQQQRQ</sequence>
<dbReference type="SMART" id="SM00326">
    <property type="entry name" value="SH3"/>
    <property type="match status" value="3"/>
</dbReference>
<feature type="compositionally biased region" description="Low complexity" evidence="6">
    <location>
        <begin position="739"/>
        <end position="751"/>
    </location>
</feature>
<feature type="compositionally biased region" description="Polar residues" evidence="6">
    <location>
        <begin position="694"/>
        <end position="728"/>
    </location>
</feature>
<feature type="region of interest" description="Disordered" evidence="6">
    <location>
        <begin position="499"/>
        <end position="549"/>
    </location>
</feature>
<name>A0A9P6X5G0_RHIOR</name>
<dbReference type="EMBL" id="JAANQT010001326">
    <property type="protein sequence ID" value="KAG1305610.1"/>
    <property type="molecule type" value="Genomic_DNA"/>
</dbReference>
<dbReference type="Pfam" id="PF03983">
    <property type="entry name" value="SHD1"/>
    <property type="match status" value="1"/>
</dbReference>